<evidence type="ECO:0000313" key="4">
    <source>
        <dbReference type="Proteomes" id="UP001595891"/>
    </source>
</evidence>
<feature type="compositionally biased region" description="Low complexity" evidence="1">
    <location>
        <begin position="56"/>
        <end position="77"/>
    </location>
</feature>
<dbReference type="Proteomes" id="UP001595891">
    <property type="component" value="Unassembled WGS sequence"/>
</dbReference>
<evidence type="ECO:0000259" key="2">
    <source>
        <dbReference type="Pfam" id="PF13761"/>
    </source>
</evidence>
<dbReference type="Pfam" id="PF13761">
    <property type="entry name" value="DUF4166"/>
    <property type="match status" value="1"/>
</dbReference>
<comment type="caution">
    <text evidence="3">The sequence shown here is derived from an EMBL/GenBank/DDBJ whole genome shotgun (WGS) entry which is preliminary data.</text>
</comment>
<gene>
    <name evidence="3" type="ORF">ACFO8L_06985</name>
</gene>
<proteinExistence type="predicted"/>
<feature type="domain" description="DUF4166" evidence="2">
    <location>
        <begin position="93"/>
        <end position="199"/>
    </location>
</feature>
<protein>
    <submittedName>
        <fullName evidence="3">DUF4166 domain-containing protein</fullName>
    </submittedName>
</protein>
<evidence type="ECO:0000256" key="1">
    <source>
        <dbReference type="SAM" id="MobiDB-lite"/>
    </source>
</evidence>
<accession>A0ABV9EAG3</accession>
<sequence length="208" mass="22171">MYRFHLGDESVSGTGVLEVRRGPGLLGRLACVVLGLPRTCTAAPTRVTVTRMATLRPGSAPGPRPGSRSGSGSWPGHSGPGRGGEPGEAAVAETWERSIGGRRLVSRQVRAGEVGWEPHGPLVIRTRTVATPTEVTVVQDGTTLRLGRWDVPFPGAFAPKVSARAWIDPQDQAPRPPRFHIEVRVSVPLVGTLLSYQGHICELRPDGT</sequence>
<dbReference type="RefSeq" id="WP_380706357.1">
    <property type="nucleotide sequence ID" value="NZ_JBHSFN010000003.1"/>
</dbReference>
<feature type="region of interest" description="Disordered" evidence="1">
    <location>
        <begin position="51"/>
        <end position="89"/>
    </location>
</feature>
<dbReference type="InterPro" id="IPR025311">
    <property type="entry name" value="DUF4166"/>
</dbReference>
<evidence type="ECO:0000313" key="3">
    <source>
        <dbReference type="EMBL" id="MFC4585808.1"/>
    </source>
</evidence>
<name>A0ABV9EAG3_9ACTN</name>
<organism evidence="3 4">
    <name type="scientific">Sphaerisporangium corydalis</name>
    <dbReference type="NCBI Taxonomy" id="1441875"/>
    <lineage>
        <taxon>Bacteria</taxon>
        <taxon>Bacillati</taxon>
        <taxon>Actinomycetota</taxon>
        <taxon>Actinomycetes</taxon>
        <taxon>Streptosporangiales</taxon>
        <taxon>Streptosporangiaceae</taxon>
        <taxon>Sphaerisporangium</taxon>
    </lineage>
</organism>
<keyword evidence="4" id="KW-1185">Reference proteome</keyword>
<dbReference type="EMBL" id="JBHSFN010000003">
    <property type="protein sequence ID" value="MFC4585808.1"/>
    <property type="molecule type" value="Genomic_DNA"/>
</dbReference>
<reference evidence="4" key="1">
    <citation type="journal article" date="2019" name="Int. J. Syst. Evol. Microbiol.">
        <title>The Global Catalogue of Microorganisms (GCM) 10K type strain sequencing project: providing services to taxonomists for standard genome sequencing and annotation.</title>
        <authorList>
            <consortium name="The Broad Institute Genomics Platform"/>
            <consortium name="The Broad Institute Genome Sequencing Center for Infectious Disease"/>
            <person name="Wu L."/>
            <person name="Ma J."/>
        </authorList>
    </citation>
    <scope>NUCLEOTIDE SEQUENCE [LARGE SCALE GENOMIC DNA]</scope>
    <source>
        <strain evidence="4">CCUG 49560</strain>
    </source>
</reference>